<proteinExistence type="predicted"/>
<dbReference type="EMBL" id="OOIL02002358">
    <property type="protein sequence ID" value="VFQ82485.1"/>
    <property type="molecule type" value="Genomic_DNA"/>
</dbReference>
<dbReference type="OrthoDB" id="273345at2759"/>
<reference evidence="3 4" key="1">
    <citation type="submission" date="2018-04" db="EMBL/GenBank/DDBJ databases">
        <authorList>
            <person name="Vogel A."/>
        </authorList>
    </citation>
    <scope>NUCLEOTIDE SEQUENCE [LARGE SCALE GENOMIC DNA]</scope>
</reference>
<dbReference type="PANTHER" id="PTHR11538:SF26">
    <property type="entry name" value="FERREDOXIN-FOLD ANTICODON-BINDING DOMAIN-CONTAINING PROTEIN 1"/>
    <property type="match status" value="1"/>
</dbReference>
<dbReference type="GO" id="GO:0005737">
    <property type="term" value="C:cytoplasm"/>
    <property type="evidence" value="ECO:0007669"/>
    <property type="project" value="TreeGrafter"/>
</dbReference>
<evidence type="ECO:0000259" key="2">
    <source>
        <dbReference type="Pfam" id="PF10354"/>
    </source>
</evidence>
<evidence type="ECO:0000256" key="1">
    <source>
        <dbReference type="SAM" id="MobiDB-lite"/>
    </source>
</evidence>
<dbReference type="FunFam" id="3.40.50.150:FF:000440">
    <property type="entry name" value="Os09g0479300 protein"/>
    <property type="match status" value="1"/>
</dbReference>
<dbReference type="Pfam" id="PF10354">
    <property type="entry name" value="BMT5-like"/>
    <property type="match status" value="1"/>
</dbReference>
<accession>A0A484M1J5</accession>
<feature type="compositionally biased region" description="Basic and acidic residues" evidence="1">
    <location>
        <begin position="110"/>
        <end position="121"/>
    </location>
</feature>
<feature type="region of interest" description="Disordered" evidence="1">
    <location>
        <begin position="35"/>
        <end position="97"/>
    </location>
</feature>
<dbReference type="GO" id="GO:0070042">
    <property type="term" value="F:rRNA (uridine-N3-)-methyltransferase activity"/>
    <property type="evidence" value="ECO:0007669"/>
    <property type="project" value="InterPro"/>
</dbReference>
<gene>
    <name evidence="3" type="ORF">CCAM_LOCUS24261</name>
</gene>
<feature type="domain" description="25S rRNA (uridine-N(3))-methyltransferase BMT5-like" evidence="2">
    <location>
        <begin position="334"/>
        <end position="499"/>
    </location>
</feature>
<dbReference type="InterPro" id="IPR019446">
    <property type="entry name" value="BMT5-like"/>
</dbReference>
<dbReference type="PANTHER" id="PTHR11538">
    <property type="entry name" value="PHENYLALANYL-TRNA SYNTHETASE"/>
    <property type="match status" value="1"/>
</dbReference>
<feature type="compositionally biased region" description="Basic and acidic residues" evidence="1">
    <location>
        <begin position="177"/>
        <end position="190"/>
    </location>
</feature>
<feature type="region of interest" description="Disordered" evidence="1">
    <location>
        <begin position="110"/>
        <end position="190"/>
    </location>
</feature>
<protein>
    <recommendedName>
        <fullName evidence="2">25S rRNA (uridine-N(3))-methyltransferase BMT5-like domain-containing protein</fullName>
    </recommendedName>
</protein>
<evidence type="ECO:0000313" key="4">
    <source>
        <dbReference type="Proteomes" id="UP000595140"/>
    </source>
</evidence>
<dbReference type="GO" id="GO:0070475">
    <property type="term" value="P:rRNA base methylation"/>
    <property type="evidence" value="ECO:0007669"/>
    <property type="project" value="InterPro"/>
</dbReference>
<organism evidence="3 4">
    <name type="scientific">Cuscuta campestris</name>
    <dbReference type="NCBI Taxonomy" id="132261"/>
    <lineage>
        <taxon>Eukaryota</taxon>
        <taxon>Viridiplantae</taxon>
        <taxon>Streptophyta</taxon>
        <taxon>Embryophyta</taxon>
        <taxon>Tracheophyta</taxon>
        <taxon>Spermatophyta</taxon>
        <taxon>Magnoliopsida</taxon>
        <taxon>eudicotyledons</taxon>
        <taxon>Gunneridae</taxon>
        <taxon>Pentapetalae</taxon>
        <taxon>asterids</taxon>
        <taxon>lamiids</taxon>
        <taxon>Solanales</taxon>
        <taxon>Convolvulaceae</taxon>
        <taxon>Cuscuteae</taxon>
        <taxon>Cuscuta</taxon>
        <taxon>Cuscuta subgen. Grammica</taxon>
        <taxon>Cuscuta sect. Cleistogrammica</taxon>
    </lineage>
</organism>
<sequence>MMAPPDAARPDLEESLEKLLRGDPYTGQMYHYGGWLWRTQPGGEGTSQAHEAAGHGVPSLGDTAEAGGPSHPGPSASLRRPAAPPLQPPKLYRCNRNRWRSIPRRKLFRSEDRSGWEDHGKPSSGQGEGEGPDEARRHHPSLGQEEEGRKCPGLRFARGALGKDGAETEGGEVGPETLERLAEDSPPRSSQLEEKLKGVEAHNRELQDLIARQLDEMANLSAIAGRAKAETLQLKEENLKLAEDLELKEREFPGKAKQWVGENLEETARVITSTPEVTMEAFKFIYREPNGKEMVTQSAIVDLLKREKKLADEEEEDEEEERWMKHYSSLHQILLVGDGDLSFSLCLAMAFGSASNIVASTLDSFDQVTKKYKNAKSNIEKLVDLGATILHGVDAIKMKLHTDLRMRKFDRIIFNFPHAGFHGKEDATRLIQMHRKLVSGFFHSASGMLRPDGEIHVNHKTTAPFCHWDLTGLASNSSLVLFECVDFRITDYPGYNNKRGDGPRCDDPFPLGQCSTFKYVFSPHAKKIPNPSRQHCGFAAAQRPPRVQAAVSPYATFGGQYSSPNAYAVTNNNLDHNAALFKPSLQNECFRFFGAYFNHAMQTFGMVDRDIHFSVHQGLEHAYNIYTGENRERGLSGYIYLLEQLHHLSQLRSAWLRKNLFLIDHHHVHHHQPLM</sequence>
<keyword evidence="4" id="KW-1185">Reference proteome</keyword>
<dbReference type="Proteomes" id="UP000595140">
    <property type="component" value="Unassembled WGS sequence"/>
</dbReference>
<name>A0A484M1J5_9ASTE</name>
<evidence type="ECO:0000313" key="3">
    <source>
        <dbReference type="EMBL" id="VFQ82485.1"/>
    </source>
</evidence>
<dbReference type="AlphaFoldDB" id="A0A484M1J5"/>